<dbReference type="PANTHER" id="PTHR43741:SF4">
    <property type="entry name" value="FMN-DEPENDENT NADH:QUINONE OXIDOREDUCTASE"/>
    <property type="match status" value="1"/>
</dbReference>
<evidence type="ECO:0000259" key="1">
    <source>
        <dbReference type="Pfam" id="PF02525"/>
    </source>
</evidence>
<accession>A0A1H9S7Y9</accession>
<reference evidence="2 3" key="1">
    <citation type="submission" date="2016-10" db="EMBL/GenBank/DDBJ databases">
        <authorList>
            <person name="de Groot N.N."/>
        </authorList>
    </citation>
    <scope>NUCLEOTIDE SEQUENCE [LARGE SCALE GENOMIC DNA]</scope>
    <source>
        <strain evidence="2 3">AR40</strain>
    </source>
</reference>
<protein>
    <submittedName>
        <fullName evidence="2">FMN-dependent NADH-azoreductase</fullName>
    </submittedName>
</protein>
<feature type="domain" description="Flavodoxin-like fold" evidence="1">
    <location>
        <begin position="2"/>
        <end position="180"/>
    </location>
</feature>
<dbReference type="InterPro" id="IPR003680">
    <property type="entry name" value="Flavodoxin_fold"/>
</dbReference>
<name>A0A1H9S7Y9_BUTFI</name>
<evidence type="ECO:0000313" key="2">
    <source>
        <dbReference type="EMBL" id="SER81094.1"/>
    </source>
</evidence>
<gene>
    <name evidence="2" type="ORF">SAMN04487884_111115</name>
</gene>
<sequence length="186" mass="20944">MILYVNACVRNESRTRRLAEKLIDKLESVNKEEIKEVRLENISMPIADEEFINKRDSLARSGRFDDPMFDLARDFASADTIVIAAPYWDLSFPAMLKQYIEQINVVGLTFKYLDNGMPMGLCKAGRLYYVTTAGGPIVSDEYGFGYVRTIAEVFYGIKDIHYIKAEGLDIVGADVEAILKAVPVTI</sequence>
<dbReference type="RefSeq" id="WP_022758162.1">
    <property type="nucleotide sequence ID" value="NZ_FOGJ01000011.1"/>
</dbReference>
<dbReference type="Proteomes" id="UP000182584">
    <property type="component" value="Unassembled WGS sequence"/>
</dbReference>
<dbReference type="Pfam" id="PF02525">
    <property type="entry name" value="Flavodoxin_2"/>
    <property type="match status" value="1"/>
</dbReference>
<dbReference type="PANTHER" id="PTHR43741">
    <property type="entry name" value="FMN-DEPENDENT NADH-AZOREDUCTASE 1"/>
    <property type="match status" value="1"/>
</dbReference>
<organism evidence="2 3">
    <name type="scientific">Butyrivibrio fibrisolvens</name>
    <dbReference type="NCBI Taxonomy" id="831"/>
    <lineage>
        <taxon>Bacteria</taxon>
        <taxon>Bacillati</taxon>
        <taxon>Bacillota</taxon>
        <taxon>Clostridia</taxon>
        <taxon>Lachnospirales</taxon>
        <taxon>Lachnospiraceae</taxon>
        <taxon>Butyrivibrio</taxon>
    </lineage>
</organism>
<dbReference type="AlphaFoldDB" id="A0A1H9S7Y9"/>
<dbReference type="InterPro" id="IPR029039">
    <property type="entry name" value="Flavoprotein-like_sf"/>
</dbReference>
<proteinExistence type="predicted"/>
<dbReference type="InterPro" id="IPR050104">
    <property type="entry name" value="FMN-dep_NADH:Q_OxRdtase_AzoR1"/>
</dbReference>
<dbReference type="EMBL" id="FOGJ01000011">
    <property type="protein sequence ID" value="SER81094.1"/>
    <property type="molecule type" value="Genomic_DNA"/>
</dbReference>
<dbReference type="Gene3D" id="3.40.50.360">
    <property type="match status" value="1"/>
</dbReference>
<evidence type="ECO:0000313" key="3">
    <source>
        <dbReference type="Proteomes" id="UP000182584"/>
    </source>
</evidence>
<dbReference type="SUPFAM" id="SSF52218">
    <property type="entry name" value="Flavoproteins"/>
    <property type="match status" value="1"/>
</dbReference>
<dbReference type="OrthoDB" id="9805013at2"/>